<dbReference type="Gene3D" id="3.40.920.10">
    <property type="entry name" value="Pyruvate-ferredoxin oxidoreductase, PFOR, domain III"/>
    <property type="match status" value="1"/>
</dbReference>
<dbReference type="InterPro" id="IPR022367">
    <property type="entry name" value="2-oxoacid/accept_OxRdtase_asu"/>
</dbReference>
<dbReference type="SUPFAM" id="SSF53323">
    <property type="entry name" value="Pyruvate-ferredoxin oxidoreductase, PFOR, domain III"/>
    <property type="match status" value="1"/>
</dbReference>
<evidence type="ECO:0000313" key="6">
    <source>
        <dbReference type="EMBL" id="PEG29309.1"/>
    </source>
</evidence>
<dbReference type="InterPro" id="IPR002880">
    <property type="entry name" value="Pyrv_Fd/Flavodoxin_OxRdtase_N"/>
</dbReference>
<reference evidence="6 7" key="1">
    <citation type="submission" date="2017-10" db="EMBL/GenBank/DDBJ databases">
        <title>Effective Description of Clostridium neonatale sp. nov. linked to necrotizing enterocolitis in neonates and a clarification of species assignable to the genus Clostridium (Prazmowski 1880) emend. Lawson and Rainey 2016.</title>
        <authorList>
            <person name="Bernard K."/>
            <person name="Burdz T."/>
            <person name="Wiebe D."/>
            <person name="Balcewich B."/>
            <person name="Alfa M."/>
            <person name="Bernier A.-M."/>
        </authorList>
    </citation>
    <scope>NUCLEOTIDE SEQUENCE [LARGE SCALE GENOMIC DNA]</scope>
    <source>
        <strain evidence="6 7">LCDC99A005</strain>
    </source>
</reference>
<dbReference type="InterPro" id="IPR029061">
    <property type="entry name" value="THDP-binding"/>
</dbReference>
<dbReference type="GO" id="GO:0006979">
    <property type="term" value="P:response to oxidative stress"/>
    <property type="evidence" value="ECO:0007669"/>
    <property type="project" value="TreeGrafter"/>
</dbReference>
<evidence type="ECO:0000313" key="7">
    <source>
        <dbReference type="Proteomes" id="UP000220840"/>
    </source>
</evidence>
<evidence type="ECO:0000256" key="1">
    <source>
        <dbReference type="ARBA" id="ARBA00023002"/>
    </source>
</evidence>
<evidence type="ECO:0000313" key="5">
    <source>
        <dbReference type="EMBL" id="CAI3689786.1"/>
    </source>
</evidence>
<feature type="domain" description="Pyruvate:ferredoxin oxidoreductase core" evidence="4">
    <location>
        <begin position="457"/>
        <end position="527"/>
    </location>
</feature>
<reference evidence="5" key="2">
    <citation type="submission" date="2022-10" db="EMBL/GenBank/DDBJ databases">
        <authorList>
            <person name="Aires J."/>
            <person name="Mesa V."/>
        </authorList>
    </citation>
    <scope>NUCLEOTIDE SEQUENCE</scope>
    <source>
        <strain evidence="5">Clostridium neonatale JD116</strain>
    </source>
</reference>
<dbReference type="Gene3D" id="3.40.50.970">
    <property type="match status" value="1"/>
</dbReference>
<name>A0A2A7MCI9_9CLOT</name>
<feature type="domain" description="Pyruvate flavodoxin/ferredoxin oxidoreductase pyrimidine binding" evidence="3">
    <location>
        <begin position="192"/>
        <end position="431"/>
    </location>
</feature>
<dbReference type="InterPro" id="IPR050722">
    <property type="entry name" value="Pyruvate:ferred/Flavod_OxRd"/>
</dbReference>
<sequence>MNYNILIGGSAGQGMDTISDFLEKSLKKKGFYVFSNKDYMSRVRGGHNYTQIRFGTDPIYSHANELDLILALDENTAHLHINNLKEDGSLILDESINISDPRAIKLPLIKTATTLGISRGFTSVAAGAVLKYFSLNGSVDDLFSKKLKEPIRSKNIEAIHLGYDLINSKYKLKGKDLSNHILINGNNAIALGAIAGGLDFYSAYPMTPATSIMTYLSKHQKDVDIVVDQAEDEISAINFAIGASYAGARAMTGSSGGGFSLMVESLGLAGIAEIPLVVVDSQRPGPATGLPTRTEQSDLSFILSASHGEFPRIVLSVRNAEDAFNQTVKALNIADKYQTVVFLLTDQYTADSNITIPMYDLSKVKIERHVASEKDIASDEVYKRYKVTENGISPRLIPGSVKGQVVIIDSDEHTEEGHITEESEVRISQMEKRFRKISSIIEDDLQEPEYFGADSIDILLVGWGSTYGALRDAVKLLNDSGIKTGALSFGDIYPLPQKKLKEYKEKAKKIINVEQNFTGQFGKLITQETGILMDYSILKYDGRQIIGSEIADKVKKEAF</sequence>
<dbReference type="Pfam" id="PF17147">
    <property type="entry name" value="PFOR_II"/>
    <property type="match status" value="1"/>
</dbReference>
<dbReference type="Pfam" id="PF01855">
    <property type="entry name" value="POR_N"/>
    <property type="match status" value="1"/>
</dbReference>
<dbReference type="Pfam" id="PF01558">
    <property type="entry name" value="POR"/>
    <property type="match status" value="1"/>
</dbReference>
<protein>
    <submittedName>
        <fullName evidence="6">2-oxoacid:acceptor oxidoreductase subunit alpha</fullName>
    </submittedName>
    <submittedName>
        <fullName evidence="5">2-oxoglutarate oxidoreductase, alpha subunit KorA</fullName>
        <ecNumber evidence="5">1.2.7.3</ecNumber>
    </submittedName>
</protein>
<dbReference type="NCBIfam" id="TIGR03710">
    <property type="entry name" value="OAFO_sf"/>
    <property type="match status" value="1"/>
</dbReference>
<dbReference type="Proteomes" id="UP001189143">
    <property type="component" value="Unassembled WGS sequence"/>
</dbReference>
<dbReference type="EC" id="1.2.7.3" evidence="5"/>
<dbReference type="InterPro" id="IPR019752">
    <property type="entry name" value="Pyrv/ketoisovalerate_OxRed_cat"/>
</dbReference>
<dbReference type="CDD" id="cd07034">
    <property type="entry name" value="TPP_PYR_PFOR_IOR-alpha_like"/>
    <property type="match status" value="1"/>
</dbReference>
<dbReference type="PANTHER" id="PTHR32154:SF20">
    <property type="entry name" value="2-OXOGLUTARATE OXIDOREDUCTASE SUBUNIT KORA"/>
    <property type="match status" value="1"/>
</dbReference>
<dbReference type="OrthoDB" id="9794954at2"/>
<dbReference type="AlphaFoldDB" id="A0A2A7MCI9"/>
<feature type="domain" description="Pyruvate/ketoisovalerate oxidoreductase catalytic" evidence="2">
    <location>
        <begin position="11"/>
        <end position="164"/>
    </location>
</feature>
<dbReference type="InterPro" id="IPR002869">
    <property type="entry name" value="Pyrv_flavodox_OxRed_cen"/>
</dbReference>
<dbReference type="PANTHER" id="PTHR32154">
    <property type="entry name" value="PYRUVATE-FLAVODOXIN OXIDOREDUCTASE-RELATED"/>
    <property type="match status" value="1"/>
</dbReference>
<evidence type="ECO:0000259" key="2">
    <source>
        <dbReference type="Pfam" id="PF01558"/>
    </source>
</evidence>
<keyword evidence="1 5" id="KW-0560">Oxidoreductase</keyword>
<evidence type="ECO:0000259" key="4">
    <source>
        <dbReference type="Pfam" id="PF17147"/>
    </source>
</evidence>
<dbReference type="EMBL" id="PDCJ01000004">
    <property type="protein sequence ID" value="PEG29309.1"/>
    <property type="molecule type" value="Genomic_DNA"/>
</dbReference>
<dbReference type="InterPro" id="IPR009014">
    <property type="entry name" value="Transketo_C/PFOR_II"/>
</dbReference>
<keyword evidence="7" id="KW-1185">Reference proteome</keyword>
<dbReference type="FunFam" id="3.40.50.970:FF:000022">
    <property type="entry name" value="2-oxoglutarate ferredoxin oxidoreductase alpha subunit"/>
    <property type="match status" value="1"/>
</dbReference>
<accession>A0A2A7MCI9</accession>
<dbReference type="GO" id="GO:0047553">
    <property type="term" value="F:2-oxoglutarate synthase activity"/>
    <property type="evidence" value="ECO:0007669"/>
    <property type="project" value="UniProtKB-EC"/>
</dbReference>
<organism evidence="6 7">
    <name type="scientific">Clostridium neonatale</name>
    <dbReference type="NCBI Taxonomy" id="137838"/>
    <lineage>
        <taxon>Bacteria</taxon>
        <taxon>Bacillati</taxon>
        <taxon>Bacillota</taxon>
        <taxon>Clostridia</taxon>
        <taxon>Eubacteriales</taxon>
        <taxon>Clostridiaceae</taxon>
        <taxon>Clostridium</taxon>
    </lineage>
</organism>
<dbReference type="Gene3D" id="3.40.50.920">
    <property type="match status" value="1"/>
</dbReference>
<comment type="caution">
    <text evidence="6">The sequence shown here is derived from an EMBL/GenBank/DDBJ whole genome shotgun (WGS) entry which is preliminary data.</text>
</comment>
<gene>
    <name evidence="5" type="ORF">CNEO2_830003</name>
    <name evidence="6" type="ORF">CQ394_18240</name>
</gene>
<dbReference type="RefSeq" id="WP_058293800.1">
    <property type="nucleotide sequence ID" value="NZ_CAMRXB010000030.1"/>
</dbReference>
<proteinExistence type="predicted"/>
<dbReference type="SUPFAM" id="SSF52922">
    <property type="entry name" value="TK C-terminal domain-like"/>
    <property type="match status" value="1"/>
</dbReference>
<dbReference type="EMBL" id="CAMTCP010000285">
    <property type="protein sequence ID" value="CAI3689786.1"/>
    <property type="molecule type" value="Genomic_DNA"/>
</dbReference>
<dbReference type="Proteomes" id="UP000220840">
    <property type="component" value="Unassembled WGS sequence"/>
</dbReference>
<evidence type="ECO:0000259" key="3">
    <source>
        <dbReference type="Pfam" id="PF01855"/>
    </source>
</evidence>
<dbReference type="InterPro" id="IPR033412">
    <property type="entry name" value="PFOR_II"/>
</dbReference>
<dbReference type="STRING" id="137838.GCA_001458595_00870"/>
<dbReference type="SUPFAM" id="SSF52518">
    <property type="entry name" value="Thiamin diphosphate-binding fold (THDP-binding)"/>
    <property type="match status" value="1"/>
</dbReference>